<gene>
    <name evidence="1" type="ORF">BOTCAL_0143g00110</name>
</gene>
<evidence type="ECO:0000313" key="1">
    <source>
        <dbReference type="EMBL" id="TEY64756.1"/>
    </source>
</evidence>
<accession>A0A4Y8D3F6</accession>
<comment type="caution">
    <text evidence="1">The sequence shown here is derived from an EMBL/GenBank/DDBJ whole genome shotgun (WGS) entry which is preliminary data.</text>
</comment>
<dbReference type="Proteomes" id="UP000297299">
    <property type="component" value="Unassembled WGS sequence"/>
</dbReference>
<evidence type="ECO:0000313" key="2">
    <source>
        <dbReference type="Proteomes" id="UP000297299"/>
    </source>
</evidence>
<dbReference type="Gene3D" id="3.10.450.50">
    <property type="match status" value="1"/>
</dbReference>
<organism evidence="1 2">
    <name type="scientific">Botryotinia calthae</name>
    <dbReference type="NCBI Taxonomy" id="38488"/>
    <lineage>
        <taxon>Eukaryota</taxon>
        <taxon>Fungi</taxon>
        <taxon>Dikarya</taxon>
        <taxon>Ascomycota</taxon>
        <taxon>Pezizomycotina</taxon>
        <taxon>Leotiomycetes</taxon>
        <taxon>Helotiales</taxon>
        <taxon>Sclerotiniaceae</taxon>
        <taxon>Botryotinia</taxon>
    </lineage>
</organism>
<protein>
    <submittedName>
        <fullName evidence="1">Uncharacterized protein</fullName>
    </submittedName>
</protein>
<dbReference type="OrthoDB" id="5281072at2759"/>
<sequence>MAFEIYIPQNSNFKIILLSHSVDKARLRASLAPNIIVDYIFVVPEWGQQTFAADDFIEAWLGPKKLGVKALTTNIY</sequence>
<keyword evidence="2" id="KW-1185">Reference proteome</keyword>
<name>A0A4Y8D3F6_9HELO</name>
<reference evidence="1 2" key="1">
    <citation type="submission" date="2017-11" db="EMBL/GenBank/DDBJ databases">
        <title>Comparative genomics of Botrytis spp.</title>
        <authorList>
            <person name="Valero-Jimenez C.A."/>
            <person name="Tapia P."/>
            <person name="Veloso J."/>
            <person name="Silva-Moreno E."/>
            <person name="Staats M."/>
            <person name="Valdes J.H."/>
            <person name="Van Kan J.A.L."/>
        </authorList>
    </citation>
    <scope>NUCLEOTIDE SEQUENCE [LARGE SCALE GENOMIC DNA]</scope>
    <source>
        <strain evidence="1 2">MUCL2830</strain>
    </source>
</reference>
<proteinExistence type="predicted"/>
<dbReference type="STRING" id="38488.A0A4Y8D3F6"/>
<dbReference type="EMBL" id="PHWZ01000143">
    <property type="protein sequence ID" value="TEY64756.1"/>
    <property type="molecule type" value="Genomic_DNA"/>
</dbReference>
<dbReference type="AlphaFoldDB" id="A0A4Y8D3F6"/>